<organism evidence="2 3">
    <name type="scientific">Agarivorans albus MKT 106</name>
    <dbReference type="NCBI Taxonomy" id="1331007"/>
    <lineage>
        <taxon>Bacteria</taxon>
        <taxon>Pseudomonadati</taxon>
        <taxon>Pseudomonadota</taxon>
        <taxon>Gammaproteobacteria</taxon>
        <taxon>Alteromonadales</taxon>
        <taxon>Alteromonadaceae</taxon>
        <taxon>Agarivorans</taxon>
    </lineage>
</organism>
<keyword evidence="3" id="KW-1185">Reference proteome</keyword>
<dbReference type="AlphaFoldDB" id="R9PH40"/>
<dbReference type="STRING" id="1331007.AALB_0653"/>
<evidence type="ECO:0000313" key="2">
    <source>
        <dbReference type="EMBL" id="GAD00573.1"/>
    </source>
</evidence>
<evidence type="ECO:0000256" key="1">
    <source>
        <dbReference type="SAM" id="Phobius"/>
    </source>
</evidence>
<sequence>MEMLANCGLAKAAIHRDNKKTGLFSLFIAPNYVYSPLYWLKLRVFGTST</sequence>
<keyword evidence="1" id="KW-0812">Transmembrane</keyword>
<keyword evidence="1" id="KW-0472">Membrane</keyword>
<name>R9PH40_AGAAL</name>
<accession>R9PH40</accession>
<reference evidence="2" key="1">
    <citation type="journal article" date="2013" name="Genome Announc.">
        <title>Draft Genome Sequence of Agarivorans albus Strain MKT 106T, an Agarolytic Marine Bacterium.</title>
        <authorList>
            <person name="Yasuike M."/>
            <person name="Nakamura Y."/>
            <person name="Kai W."/>
            <person name="Fujiwara A."/>
            <person name="Fukui Y."/>
            <person name="Satomi M."/>
            <person name="Sano M."/>
        </authorList>
    </citation>
    <scope>NUCLEOTIDE SEQUENCE [LARGE SCALE GENOMIC DNA]</scope>
</reference>
<protein>
    <submittedName>
        <fullName evidence="2">Uncharacterized protein</fullName>
    </submittedName>
</protein>
<gene>
    <name evidence="2" type="ORF">AALB_0653</name>
</gene>
<comment type="caution">
    <text evidence="2">The sequence shown here is derived from an EMBL/GenBank/DDBJ whole genome shotgun (WGS) entry which is preliminary data.</text>
</comment>
<proteinExistence type="predicted"/>
<dbReference type="EMBL" id="BARX01000003">
    <property type="protein sequence ID" value="GAD00573.1"/>
    <property type="molecule type" value="Genomic_DNA"/>
</dbReference>
<dbReference type="Proteomes" id="UP000014461">
    <property type="component" value="Unassembled WGS sequence"/>
</dbReference>
<keyword evidence="1" id="KW-1133">Transmembrane helix</keyword>
<feature type="transmembrane region" description="Helical" evidence="1">
    <location>
        <begin position="21"/>
        <end position="40"/>
    </location>
</feature>
<evidence type="ECO:0000313" key="3">
    <source>
        <dbReference type="Proteomes" id="UP000014461"/>
    </source>
</evidence>